<dbReference type="PANTHER" id="PTHR46060">
    <property type="entry name" value="MARINER MOS1 TRANSPOSASE-LIKE PROTEIN"/>
    <property type="match status" value="1"/>
</dbReference>
<dbReference type="PANTHER" id="PTHR46060:SF1">
    <property type="entry name" value="MARINER MOS1 TRANSPOSASE-LIKE PROTEIN"/>
    <property type="match status" value="1"/>
</dbReference>
<evidence type="ECO:0000256" key="1">
    <source>
        <dbReference type="SAM" id="Phobius"/>
    </source>
</evidence>
<dbReference type="InterPro" id="IPR052709">
    <property type="entry name" value="Transposase-MT_Hybrid"/>
</dbReference>
<evidence type="ECO:0000313" key="3">
    <source>
        <dbReference type="Proteomes" id="UP000669903"/>
    </source>
</evidence>
<feature type="non-terminal residue" evidence="2">
    <location>
        <position position="293"/>
    </location>
</feature>
<feature type="non-terminal residue" evidence="2">
    <location>
        <position position="1"/>
    </location>
</feature>
<organism evidence="2 3">
    <name type="scientific">Acromyrmex charruanus</name>
    <dbReference type="NCBI Taxonomy" id="2715315"/>
    <lineage>
        <taxon>Eukaryota</taxon>
        <taxon>Metazoa</taxon>
        <taxon>Ecdysozoa</taxon>
        <taxon>Arthropoda</taxon>
        <taxon>Hexapoda</taxon>
        <taxon>Insecta</taxon>
        <taxon>Pterygota</taxon>
        <taxon>Neoptera</taxon>
        <taxon>Endopterygota</taxon>
        <taxon>Hymenoptera</taxon>
        <taxon>Apocrita</taxon>
        <taxon>Aculeata</taxon>
        <taxon>Formicoidea</taxon>
        <taxon>Formicidae</taxon>
        <taxon>Myrmicinae</taxon>
        <taxon>Acromyrmex</taxon>
    </lineage>
</organism>
<evidence type="ECO:0000313" key="2">
    <source>
        <dbReference type="EMBL" id="KAG5328403.1"/>
    </source>
</evidence>
<proteinExistence type="predicted"/>
<dbReference type="InterPro" id="IPR036397">
    <property type="entry name" value="RNaseH_sf"/>
</dbReference>
<reference evidence="2" key="1">
    <citation type="submission" date="2020-03" db="EMBL/GenBank/DDBJ databases">
        <title>Relaxed selection underlies rapid genomic changes in the transitions from sociality to social parasitism in ants.</title>
        <authorList>
            <person name="Bi X."/>
        </authorList>
    </citation>
    <scope>NUCLEOTIDE SEQUENCE</scope>
    <source>
        <strain evidence="2">BGI-DK2014a</strain>
        <tissue evidence="2">Whole body</tissue>
    </source>
</reference>
<dbReference type="GO" id="GO:0032259">
    <property type="term" value="P:methylation"/>
    <property type="evidence" value="ECO:0007669"/>
    <property type="project" value="UniProtKB-KW"/>
</dbReference>
<keyword evidence="1" id="KW-0472">Membrane</keyword>
<dbReference type="GO" id="GO:0003676">
    <property type="term" value="F:nucleic acid binding"/>
    <property type="evidence" value="ECO:0007669"/>
    <property type="project" value="InterPro"/>
</dbReference>
<sequence length="293" mass="34388">MCDELTKKRKRSFSEAWLTDERYKNRTKCTNIITNVLSPVETERKILLLDLYRTYIFIYIYIYIKHIINLVTIDLFMVKLLRDLDELFASRLWRRDCGWPWGTVPPTPPDIGGSSAFPDGTHYEPKVCTRMGSRTDVISADFNNFCTVRDNELTRNDVTLHKICQNFLKNEHIQCFSVHILFSLAYYVALLTVSTFHVFTCPTPMAKFNEFCYELLPHPAYLPYLHIAPCDYFLFSNVKKCFGGKKFTTREQLIAEAKAYFEGLDKSYYSDGLEKLENRWIKCIELKGDYVEK</sequence>
<keyword evidence="2" id="KW-0808">Transferase</keyword>
<comment type="caution">
    <text evidence="2">The sequence shown here is derived from an EMBL/GenBank/DDBJ whole genome shotgun (WGS) entry which is preliminary data.</text>
</comment>
<keyword evidence="1" id="KW-1133">Transmembrane helix</keyword>
<gene>
    <name evidence="2" type="primary">Setmar_158</name>
    <name evidence="2" type="ORF">G6Z76_0004040</name>
</gene>
<dbReference type="Gene3D" id="3.30.420.10">
    <property type="entry name" value="Ribonuclease H-like superfamily/Ribonuclease H"/>
    <property type="match status" value="1"/>
</dbReference>
<dbReference type="EMBL" id="JAANIC010006625">
    <property type="protein sequence ID" value="KAG5328403.1"/>
    <property type="molecule type" value="Genomic_DNA"/>
</dbReference>
<keyword evidence="3" id="KW-1185">Reference proteome</keyword>
<feature type="transmembrane region" description="Helical" evidence="1">
    <location>
        <begin position="56"/>
        <end position="78"/>
    </location>
</feature>
<feature type="transmembrane region" description="Helical" evidence="1">
    <location>
        <begin position="176"/>
        <end position="199"/>
    </location>
</feature>
<accession>A0A836F8G3</accession>
<dbReference type="AlphaFoldDB" id="A0A836F8G3"/>
<dbReference type="Proteomes" id="UP000669903">
    <property type="component" value="Unassembled WGS sequence"/>
</dbReference>
<keyword evidence="2" id="KW-0489">Methyltransferase</keyword>
<name>A0A836F8G3_9HYME</name>
<dbReference type="GO" id="GO:0008168">
    <property type="term" value="F:methyltransferase activity"/>
    <property type="evidence" value="ECO:0007669"/>
    <property type="project" value="UniProtKB-KW"/>
</dbReference>
<keyword evidence="1" id="KW-0812">Transmembrane</keyword>
<protein>
    <submittedName>
        <fullName evidence="2">SETMR methyltransferase</fullName>
    </submittedName>
</protein>